<evidence type="ECO:0000256" key="11">
    <source>
        <dbReference type="SAM" id="Phobius"/>
    </source>
</evidence>
<feature type="transmembrane region" description="Helical" evidence="11">
    <location>
        <begin position="394"/>
        <end position="416"/>
    </location>
</feature>
<evidence type="ECO:0000256" key="4">
    <source>
        <dbReference type="ARBA" id="ARBA00022692"/>
    </source>
</evidence>
<reference evidence="12" key="1">
    <citation type="submission" date="2021-12" db="EMBL/GenBank/DDBJ databases">
        <authorList>
            <person name="King R."/>
        </authorList>
    </citation>
    <scope>NUCLEOTIDE SEQUENCE</scope>
</reference>
<dbReference type="GO" id="GO:0005789">
    <property type="term" value="C:endoplasmic reticulum membrane"/>
    <property type="evidence" value="ECO:0007669"/>
    <property type="project" value="TreeGrafter"/>
</dbReference>
<feature type="compositionally biased region" description="Basic residues" evidence="10">
    <location>
        <begin position="27"/>
        <end position="87"/>
    </location>
</feature>
<feature type="transmembrane region" description="Helical" evidence="11">
    <location>
        <begin position="193"/>
        <end position="214"/>
    </location>
</feature>
<keyword evidence="13" id="KW-1185">Reference proteome</keyword>
<feature type="transmembrane region" description="Helical" evidence="11">
    <location>
        <begin position="462"/>
        <end position="479"/>
    </location>
</feature>
<proteinExistence type="inferred from homology"/>
<keyword evidence="8" id="KW-0675">Receptor</keyword>
<evidence type="ECO:0000256" key="5">
    <source>
        <dbReference type="ARBA" id="ARBA00022989"/>
    </source>
</evidence>
<dbReference type="GO" id="GO:0005637">
    <property type="term" value="C:nuclear inner membrane"/>
    <property type="evidence" value="ECO:0007669"/>
    <property type="project" value="UniProtKB-SubCell"/>
</dbReference>
<evidence type="ECO:0000313" key="13">
    <source>
        <dbReference type="Proteomes" id="UP001152759"/>
    </source>
</evidence>
<dbReference type="GO" id="GO:0050613">
    <property type="term" value="F:Delta14-sterol reductase activity"/>
    <property type="evidence" value="ECO:0007669"/>
    <property type="project" value="TreeGrafter"/>
</dbReference>
<evidence type="ECO:0000313" key="12">
    <source>
        <dbReference type="EMBL" id="CAH0393927.1"/>
    </source>
</evidence>
<dbReference type="Pfam" id="PF01222">
    <property type="entry name" value="ERG4_ERG24"/>
    <property type="match status" value="1"/>
</dbReference>
<feature type="transmembrane region" description="Helical" evidence="11">
    <location>
        <begin position="234"/>
        <end position="260"/>
    </location>
</feature>
<evidence type="ECO:0000256" key="1">
    <source>
        <dbReference type="ARBA" id="ARBA00004473"/>
    </source>
</evidence>
<feature type="region of interest" description="Disordered" evidence="10">
    <location>
        <begin position="1"/>
        <end position="124"/>
    </location>
</feature>
<evidence type="ECO:0008006" key="14">
    <source>
        <dbReference type="Google" id="ProtNLM"/>
    </source>
</evidence>
<feature type="transmembrane region" description="Helical" evidence="11">
    <location>
        <begin position="305"/>
        <end position="324"/>
    </location>
</feature>
<feature type="transmembrane region" description="Helical" evidence="11">
    <location>
        <begin position="436"/>
        <end position="455"/>
    </location>
</feature>
<comment type="similarity">
    <text evidence="2">Belongs to the ERG4/ERG24 family.</text>
</comment>
<keyword evidence="6" id="KW-0238">DNA-binding</keyword>
<dbReference type="InterPro" id="IPR001171">
    <property type="entry name" value="ERG24_DHCR-like"/>
</dbReference>
<sequence length="615" mass="68203">MDRNFRRSPARLANIAARKQSPARPKSPAKSKSPARSKSPSKPKSPAKSKSPSRSRPKSPARGKSPAKKSPARKASKSPARKPKSPTKAKSEPKPSPAKKPSKKKVLPEDDYSDSETSSVSVEPMKLDPKVEAVAAEVSQLPYRRSVRQVIKQIAASGEGKLDDGIKDEVKEILKANNVRTSSKSSSPKGYEVLFKALLYLIVFPAIVTLTHLSCTRAESCKLWPVRFPQTWRYFVNLESSLIFLGFVVWQIFLSILPVGKKVSGISESLEYRLSGLLSAFLTLSAIGGLRYFKFPVLSVLDRPMPLITTSYAVALLVSIVLFVKGGKAAKKSLNPKGNTGNKINDFIVGRELNPRIKSFDFKLFFKRHALLTALVYNALVALKLYETHKTLNTLPVTAVTIIALQTLFILDSLFFEDNFVTTFEAQVEGVGFRSVVYYTLYPFVFINLVKYLLISKVEKSPYVLGAIVVAQLIGYLIYRASNYQKNEFRKNPLNPRASALETIPTVQGRKLIVSGLWGKLQHPNYLGQLIIEWSWAFAADFKLWVPFVSAILLTITLIYRAVVVNAHNKSVYGTSWDRLTNIFSIVSLNNSVQELELCPNGVVGPTVEASCITS</sequence>
<keyword evidence="9" id="KW-0539">Nucleus</keyword>
<dbReference type="Gene3D" id="1.20.120.1630">
    <property type="match status" value="1"/>
</dbReference>
<gene>
    <name evidence="12" type="ORF">BEMITA_LOCUS12279</name>
</gene>
<keyword evidence="5 11" id="KW-1133">Transmembrane helix</keyword>
<protein>
    <recommendedName>
        <fullName evidence="14">Lamin-B receptor</fullName>
    </recommendedName>
</protein>
<evidence type="ECO:0000256" key="3">
    <source>
        <dbReference type="ARBA" id="ARBA00022553"/>
    </source>
</evidence>
<dbReference type="Proteomes" id="UP001152759">
    <property type="component" value="Chromosome 7"/>
</dbReference>
<evidence type="ECO:0000256" key="8">
    <source>
        <dbReference type="ARBA" id="ARBA00023170"/>
    </source>
</evidence>
<feature type="transmembrane region" description="Helical" evidence="11">
    <location>
        <begin position="544"/>
        <end position="563"/>
    </location>
</feature>
<evidence type="ECO:0000256" key="2">
    <source>
        <dbReference type="ARBA" id="ARBA00005402"/>
    </source>
</evidence>
<evidence type="ECO:0000256" key="10">
    <source>
        <dbReference type="SAM" id="MobiDB-lite"/>
    </source>
</evidence>
<evidence type="ECO:0000256" key="6">
    <source>
        <dbReference type="ARBA" id="ARBA00023125"/>
    </source>
</evidence>
<evidence type="ECO:0000256" key="7">
    <source>
        <dbReference type="ARBA" id="ARBA00023136"/>
    </source>
</evidence>
<dbReference type="PANTHER" id="PTHR21257">
    <property type="entry name" value="DELTA(14)-STEROL REDUCTASE"/>
    <property type="match status" value="1"/>
</dbReference>
<name>A0A9P0AKS9_BEMTA</name>
<keyword evidence="7 11" id="KW-0472">Membrane</keyword>
<keyword evidence="3" id="KW-0597">Phosphoprotein</keyword>
<feature type="transmembrane region" description="Helical" evidence="11">
    <location>
        <begin position="272"/>
        <end position="293"/>
    </location>
</feature>
<dbReference type="GO" id="GO:0006695">
    <property type="term" value="P:cholesterol biosynthetic process"/>
    <property type="evidence" value="ECO:0007669"/>
    <property type="project" value="TreeGrafter"/>
</dbReference>
<dbReference type="PANTHER" id="PTHR21257:SF55">
    <property type="entry name" value="DELTA(14)-STEROL REDUCTASE LBR"/>
    <property type="match status" value="1"/>
</dbReference>
<keyword evidence="4 11" id="KW-0812">Transmembrane</keyword>
<comment type="subcellular location">
    <subcellularLocation>
        <location evidence="1">Nucleus inner membrane</location>
        <topology evidence="1">Multi-pass membrane protein</topology>
    </subcellularLocation>
</comment>
<organism evidence="12 13">
    <name type="scientific">Bemisia tabaci</name>
    <name type="common">Sweetpotato whitefly</name>
    <name type="synonym">Aleurodes tabaci</name>
    <dbReference type="NCBI Taxonomy" id="7038"/>
    <lineage>
        <taxon>Eukaryota</taxon>
        <taxon>Metazoa</taxon>
        <taxon>Ecdysozoa</taxon>
        <taxon>Arthropoda</taxon>
        <taxon>Hexapoda</taxon>
        <taxon>Insecta</taxon>
        <taxon>Pterygota</taxon>
        <taxon>Neoptera</taxon>
        <taxon>Paraneoptera</taxon>
        <taxon>Hemiptera</taxon>
        <taxon>Sternorrhyncha</taxon>
        <taxon>Aleyrodoidea</taxon>
        <taxon>Aleyrodidae</taxon>
        <taxon>Aleyrodinae</taxon>
        <taxon>Bemisia</taxon>
    </lineage>
</organism>
<dbReference type="AlphaFoldDB" id="A0A9P0AKS9"/>
<evidence type="ECO:0000256" key="9">
    <source>
        <dbReference type="ARBA" id="ARBA00023242"/>
    </source>
</evidence>
<accession>A0A9P0AKS9</accession>
<dbReference type="GO" id="GO:0003677">
    <property type="term" value="F:DNA binding"/>
    <property type="evidence" value="ECO:0007669"/>
    <property type="project" value="UniProtKB-KW"/>
</dbReference>
<dbReference type="EMBL" id="OU963868">
    <property type="protein sequence ID" value="CAH0393927.1"/>
    <property type="molecule type" value="Genomic_DNA"/>
</dbReference>